<feature type="region of interest" description="Disordered" evidence="1">
    <location>
        <begin position="131"/>
        <end position="156"/>
    </location>
</feature>
<evidence type="ECO:0000313" key="6">
    <source>
        <dbReference type="Proteomes" id="UP000214606"/>
    </source>
</evidence>
<feature type="compositionally biased region" description="Basic residues" evidence="1">
    <location>
        <begin position="132"/>
        <end position="149"/>
    </location>
</feature>
<sequence length="500" mass="58505">MLGNIRSHESYLKFVVEEFDNHSISKAFLKDFYFEPIIWCSLMDLTDTADLLKHRYSSNPRGRKPRNPCDMLRSLLLMHQQRVTSVDHWVFHLKTNHVLAILSGFSPGNVPGVGTFYDFFNRLWLSPTPHLSNRKKRKLKKPRKKGKKNQKLEPKNPQIVEKLVRRALKNKKVRYTPKAHDQLQILFQSLFVNKSASAGLLGETQSLSILADGTPVETGGRPYGKFLCDCRKKGNWKCDCNRQFSDPDADWGWDSSREKYYYGRNLFMVAASDSPYNLPIYPRLYRASKHDSVLFVSTFHELLHWYPDWKFGEAILDSALDAYAIYEMLEHYDVSAIIDLNPRRSKKFQHKEMDINLDGVPICPIGRQMIHWGLNQKTYRRKWRCPAAVGKWKCPNPCSDSAYGRTFYTSTKDNPRLFPRVKRDSKEWYKRYSLRTGVERCIKRQKIDYHLEDSRGRSSRHWSIRTYCIGMCQHADAWTKEAEKSNFSNIDPIIKALLSL</sequence>
<reference evidence="4 6" key="1">
    <citation type="submission" date="2016-10" db="EMBL/GenBank/DDBJ databases">
        <title>The whole genome sequencing and assembly of Aeribacillus pallidus KCTC3564 strain.</title>
        <authorList>
            <person name="Lee Y.-J."/>
            <person name="Park M.-K."/>
            <person name="Yi H."/>
            <person name="Bahn Y.-S."/>
            <person name="Kim J.F."/>
            <person name="Lee D.-W."/>
        </authorList>
    </citation>
    <scope>NUCLEOTIDE SEQUENCE [LARGE SCALE GENOMIC DNA]</scope>
    <source>
        <strain evidence="4 6">KCTC3564</strain>
    </source>
</reference>
<name>A0A223E2M9_9BACI</name>
<dbReference type="KEGG" id="apak:AP3564_19195"/>
<evidence type="ECO:0000313" key="5">
    <source>
        <dbReference type="EMBL" id="ASS92106.1"/>
    </source>
</evidence>
<evidence type="ECO:0000256" key="1">
    <source>
        <dbReference type="SAM" id="MobiDB-lite"/>
    </source>
</evidence>
<dbReference type="Proteomes" id="UP000214606">
    <property type="component" value="Chromosome"/>
</dbReference>
<dbReference type="Pfam" id="PF05598">
    <property type="entry name" value="DUF772"/>
    <property type="match status" value="1"/>
</dbReference>
<accession>A0A223E2M9</accession>
<feature type="domain" description="Transposase InsH N-terminal" evidence="3">
    <location>
        <begin position="42"/>
        <end position="122"/>
    </location>
</feature>
<dbReference type="EMBL" id="CP017703">
    <property type="protein sequence ID" value="ASS89451.1"/>
    <property type="molecule type" value="Genomic_DNA"/>
</dbReference>
<dbReference type="KEGG" id="apak:AP3564_03565"/>
<dbReference type="Pfam" id="PF01609">
    <property type="entry name" value="DDE_Tnp_1"/>
    <property type="match status" value="1"/>
</dbReference>
<dbReference type="InterPro" id="IPR008490">
    <property type="entry name" value="Transposase_InsH_N"/>
</dbReference>
<proteinExistence type="predicted"/>
<protein>
    <submittedName>
        <fullName evidence="4">DDE transposase</fullName>
    </submittedName>
</protein>
<evidence type="ECO:0000313" key="4">
    <source>
        <dbReference type="EMBL" id="ASS89451.1"/>
    </source>
</evidence>
<organism evidence="4 6">
    <name type="scientific">Aeribacillus pallidus</name>
    <dbReference type="NCBI Taxonomy" id="33936"/>
    <lineage>
        <taxon>Bacteria</taxon>
        <taxon>Bacillati</taxon>
        <taxon>Bacillota</taxon>
        <taxon>Bacilli</taxon>
        <taxon>Bacillales</taxon>
        <taxon>Bacillaceae</taxon>
        <taxon>Aeribacillus</taxon>
    </lineage>
</organism>
<dbReference type="GO" id="GO:0006313">
    <property type="term" value="P:DNA transposition"/>
    <property type="evidence" value="ECO:0007669"/>
    <property type="project" value="InterPro"/>
</dbReference>
<dbReference type="RefSeq" id="WP_094244664.1">
    <property type="nucleotide sequence ID" value="NZ_CP017703.1"/>
</dbReference>
<gene>
    <name evidence="4" type="ORF">AP3564_03565</name>
    <name evidence="5" type="ORF">AP3564_19195</name>
</gene>
<evidence type="ECO:0000259" key="2">
    <source>
        <dbReference type="Pfam" id="PF01609"/>
    </source>
</evidence>
<dbReference type="AlphaFoldDB" id="A0A223E2M9"/>
<dbReference type="GO" id="GO:0003677">
    <property type="term" value="F:DNA binding"/>
    <property type="evidence" value="ECO:0007669"/>
    <property type="project" value="InterPro"/>
</dbReference>
<dbReference type="InterPro" id="IPR002559">
    <property type="entry name" value="Transposase_11"/>
</dbReference>
<dbReference type="GO" id="GO:0004803">
    <property type="term" value="F:transposase activity"/>
    <property type="evidence" value="ECO:0007669"/>
    <property type="project" value="InterPro"/>
</dbReference>
<dbReference type="EMBL" id="CP017703">
    <property type="protein sequence ID" value="ASS92106.1"/>
    <property type="molecule type" value="Genomic_DNA"/>
</dbReference>
<feature type="domain" description="Transposase IS4-like" evidence="2">
    <location>
        <begin position="209"/>
        <end position="461"/>
    </location>
</feature>
<evidence type="ECO:0000259" key="3">
    <source>
        <dbReference type="Pfam" id="PF05598"/>
    </source>
</evidence>